<dbReference type="PANTHER" id="PTHR19836:SF19">
    <property type="entry name" value="SMALL RIBOSOMAL SUBUNIT PROTEIN US14M"/>
    <property type="match status" value="1"/>
</dbReference>
<dbReference type="GO" id="GO:0019843">
    <property type="term" value="F:rRNA binding"/>
    <property type="evidence" value="ECO:0007669"/>
    <property type="project" value="UniProtKB-UniRule"/>
</dbReference>
<dbReference type="GO" id="GO:0009507">
    <property type="term" value="C:chloroplast"/>
    <property type="evidence" value="ECO:0007669"/>
    <property type="project" value="UniProtKB-SubCell"/>
</dbReference>
<keyword evidence="5" id="KW-0694">RNA-binding</keyword>
<dbReference type="GO" id="GO:0003735">
    <property type="term" value="F:structural constituent of ribosome"/>
    <property type="evidence" value="ECO:0007669"/>
    <property type="project" value="InterPro"/>
</dbReference>
<dbReference type="InterPro" id="IPR023036">
    <property type="entry name" value="Ribosomal_uS14_bac/plastid"/>
</dbReference>
<geneLocation type="chloroplast" evidence="6"/>
<dbReference type="Gene3D" id="1.10.287.1480">
    <property type="match status" value="1"/>
</dbReference>
<dbReference type="InterPro" id="IPR018271">
    <property type="entry name" value="Ribosomal_uS14_CS"/>
</dbReference>
<dbReference type="PROSITE" id="PS00527">
    <property type="entry name" value="RIBOSOMAL_S14"/>
    <property type="match status" value="1"/>
</dbReference>
<comment type="function">
    <text evidence="5">Binds 16S rRNA, required for the assembly of 30S particles.</text>
</comment>
<name>A0A0G3VQV7_9EUGL</name>
<dbReference type="EMBL" id="KP686077">
    <property type="protein sequence ID" value="AKL82427.1"/>
    <property type="molecule type" value="Genomic_DNA"/>
</dbReference>
<proteinExistence type="inferred from homology"/>
<keyword evidence="3 5" id="KW-0687">Ribonucleoprotein</keyword>
<dbReference type="SUPFAM" id="SSF57716">
    <property type="entry name" value="Glucocorticoid receptor-like (DNA-binding domain)"/>
    <property type="match status" value="1"/>
</dbReference>
<dbReference type="Pfam" id="PF00253">
    <property type="entry name" value="Ribosomal_S14"/>
    <property type="match status" value="1"/>
</dbReference>
<dbReference type="GeneID" id="24571453"/>
<dbReference type="FunFam" id="1.10.287.1480:FF:000001">
    <property type="entry name" value="30S ribosomal protein S14"/>
    <property type="match status" value="1"/>
</dbReference>
<dbReference type="RefSeq" id="YP_009145514.1">
    <property type="nucleotide sequence ID" value="NC_027288.1"/>
</dbReference>
<protein>
    <recommendedName>
        <fullName evidence="4 5">Small ribosomal subunit protein uS14c</fullName>
    </recommendedName>
</protein>
<sequence length="100" mass="11735">MAKKSVIERQKKRLPIYKKYFLLKKFVKGKILNSSTLDEKLFYQSILEKLPKNSSISRLHNRCLITGRGRGYFRFFGLSRHVIRNLSNYGILPGLTKASW</sequence>
<evidence type="ECO:0000256" key="4">
    <source>
        <dbReference type="ARBA" id="ARBA00035247"/>
    </source>
</evidence>
<dbReference type="GO" id="GO:0006412">
    <property type="term" value="P:translation"/>
    <property type="evidence" value="ECO:0007669"/>
    <property type="project" value="UniProtKB-UniRule"/>
</dbReference>
<comment type="subcellular location">
    <subcellularLocation>
        <location evidence="5">Plastid</location>
        <location evidence="5">Chloroplast</location>
    </subcellularLocation>
</comment>
<keyword evidence="6" id="KW-0934">Plastid</keyword>
<evidence type="ECO:0000256" key="3">
    <source>
        <dbReference type="ARBA" id="ARBA00023274"/>
    </source>
</evidence>
<dbReference type="AlphaFoldDB" id="A0A0G3VQV7"/>
<keyword evidence="2 5" id="KW-0689">Ribosomal protein</keyword>
<evidence type="ECO:0000256" key="5">
    <source>
        <dbReference type="HAMAP-Rule" id="MF_00537"/>
    </source>
</evidence>
<comment type="subunit">
    <text evidence="5">Part of the 30S ribosomal subunit.</text>
</comment>
<evidence type="ECO:0000313" key="6">
    <source>
        <dbReference type="EMBL" id="AKL82427.1"/>
    </source>
</evidence>
<organism evidence="6">
    <name type="scientific">Trachelomonas volvocina</name>
    <dbReference type="NCBI Taxonomy" id="103340"/>
    <lineage>
        <taxon>Eukaryota</taxon>
        <taxon>Discoba</taxon>
        <taxon>Euglenozoa</taxon>
        <taxon>Euglenida</taxon>
        <taxon>Spirocuta</taxon>
        <taxon>Euglenophyceae</taxon>
        <taxon>Euglenales</taxon>
        <taxon>Euglenaceae</taxon>
        <taxon>Trachelomonas</taxon>
    </lineage>
</organism>
<dbReference type="GO" id="GO:0015935">
    <property type="term" value="C:small ribosomal subunit"/>
    <property type="evidence" value="ECO:0007669"/>
    <property type="project" value="TreeGrafter"/>
</dbReference>
<dbReference type="PANTHER" id="PTHR19836">
    <property type="entry name" value="30S RIBOSOMAL PROTEIN S14"/>
    <property type="match status" value="1"/>
</dbReference>
<dbReference type="InterPro" id="IPR001209">
    <property type="entry name" value="Ribosomal_uS14"/>
</dbReference>
<dbReference type="HAMAP" id="MF_00537">
    <property type="entry name" value="Ribosomal_uS14_1"/>
    <property type="match status" value="1"/>
</dbReference>
<comment type="similarity">
    <text evidence="1 5">Belongs to the universal ribosomal protein uS14 family.</text>
</comment>
<accession>A0A0G3VQV7</accession>
<reference evidence="6" key="1">
    <citation type="journal article" date="2015" name="J. Eukaryot. Microbiol.">
        <title>Chloroplast Genome Evolution in the Euglenaceae.</title>
        <authorList>
            <person name="Bennett M.S."/>
            <person name="Triemer R.E."/>
        </authorList>
    </citation>
    <scope>NUCLEOTIDE SEQUENCE</scope>
    <source>
        <strain evidence="6">UTEX 1327</strain>
    </source>
</reference>
<keyword evidence="6" id="KW-0150">Chloroplast</keyword>
<gene>
    <name evidence="5 6" type="primary">rps14</name>
</gene>
<evidence type="ECO:0000256" key="1">
    <source>
        <dbReference type="ARBA" id="ARBA00009083"/>
    </source>
</evidence>
<keyword evidence="5" id="KW-0699">rRNA-binding</keyword>
<evidence type="ECO:0000256" key="2">
    <source>
        <dbReference type="ARBA" id="ARBA00022980"/>
    </source>
</evidence>
<dbReference type="NCBIfam" id="NF006477">
    <property type="entry name" value="PRK08881.1"/>
    <property type="match status" value="1"/>
</dbReference>